<dbReference type="AlphaFoldDB" id="A0A517MJA5"/>
<dbReference type="Pfam" id="PF01346">
    <property type="entry name" value="FKBP_N"/>
    <property type="match status" value="1"/>
</dbReference>
<dbReference type="SUPFAM" id="SSF54534">
    <property type="entry name" value="FKBP-like"/>
    <property type="match status" value="1"/>
</dbReference>
<dbReference type="EC" id="5.2.1.8" evidence="6"/>
<proteinExistence type="inferred from homology"/>
<dbReference type="GO" id="GO:0003755">
    <property type="term" value="F:peptidyl-prolyl cis-trans isomerase activity"/>
    <property type="evidence" value="ECO:0007669"/>
    <property type="project" value="UniProtKB-UniRule"/>
</dbReference>
<keyword evidence="3 5" id="KW-0697">Rotamase</keyword>
<accession>A0A517MJA5</accession>
<evidence type="ECO:0000256" key="7">
    <source>
        <dbReference type="SAM" id="SignalP"/>
    </source>
</evidence>
<dbReference type="FunFam" id="3.10.50.40:FF:000006">
    <property type="entry name" value="Peptidyl-prolyl cis-trans isomerase"/>
    <property type="match status" value="1"/>
</dbReference>
<gene>
    <name evidence="9" type="primary">mip</name>
    <name evidence="9" type="ORF">FF011L_36490</name>
</gene>
<evidence type="ECO:0000259" key="8">
    <source>
        <dbReference type="PROSITE" id="PS50059"/>
    </source>
</evidence>
<comment type="catalytic activity">
    <reaction evidence="1 5 6">
        <text>[protein]-peptidylproline (omega=180) = [protein]-peptidylproline (omega=0)</text>
        <dbReference type="Rhea" id="RHEA:16237"/>
        <dbReference type="Rhea" id="RHEA-COMP:10747"/>
        <dbReference type="Rhea" id="RHEA-COMP:10748"/>
        <dbReference type="ChEBI" id="CHEBI:83833"/>
        <dbReference type="ChEBI" id="CHEBI:83834"/>
        <dbReference type="EC" id="5.2.1.8"/>
    </reaction>
</comment>
<feature type="chain" id="PRO_5021964578" description="Peptidyl-prolyl cis-trans isomerase" evidence="7">
    <location>
        <begin position="29"/>
        <end position="249"/>
    </location>
</feature>
<evidence type="ECO:0000256" key="6">
    <source>
        <dbReference type="RuleBase" id="RU003915"/>
    </source>
</evidence>
<dbReference type="KEGG" id="rml:FF011L_36490"/>
<reference evidence="9 10" key="1">
    <citation type="submission" date="2019-02" db="EMBL/GenBank/DDBJ databases">
        <title>Deep-cultivation of Planctomycetes and their phenomic and genomic characterization uncovers novel biology.</title>
        <authorList>
            <person name="Wiegand S."/>
            <person name="Jogler M."/>
            <person name="Boedeker C."/>
            <person name="Pinto D."/>
            <person name="Vollmers J."/>
            <person name="Rivas-Marin E."/>
            <person name="Kohn T."/>
            <person name="Peeters S.H."/>
            <person name="Heuer A."/>
            <person name="Rast P."/>
            <person name="Oberbeckmann S."/>
            <person name="Bunk B."/>
            <person name="Jeske O."/>
            <person name="Meyerdierks A."/>
            <person name="Storesund J.E."/>
            <person name="Kallscheuer N."/>
            <person name="Luecker S."/>
            <person name="Lage O.M."/>
            <person name="Pohl T."/>
            <person name="Merkel B.J."/>
            <person name="Hornburger P."/>
            <person name="Mueller R.-W."/>
            <person name="Bruemmer F."/>
            <person name="Labrenz M."/>
            <person name="Spormann A.M."/>
            <person name="Op den Camp H."/>
            <person name="Overmann J."/>
            <person name="Amann R."/>
            <person name="Jetten M.S.M."/>
            <person name="Mascher T."/>
            <person name="Medema M.H."/>
            <person name="Devos D.P."/>
            <person name="Kaster A.-K."/>
            <person name="Ovreas L."/>
            <person name="Rohde M."/>
            <person name="Galperin M.Y."/>
            <person name="Jogler C."/>
        </authorList>
    </citation>
    <scope>NUCLEOTIDE SEQUENCE [LARGE SCALE GENOMIC DNA]</scope>
    <source>
        <strain evidence="9 10">FF011L</strain>
    </source>
</reference>
<dbReference type="RefSeq" id="WP_246109475.1">
    <property type="nucleotide sequence ID" value="NZ_CP036262.1"/>
</dbReference>
<sequence length="249" mass="26686" precursor="true">MKLNLWQTVTSVCMVALLAAVCGSPVSAQDAEGEKKMDRIGYFLGISIGQQMASQGFQTGDFDLDAVKQGLADSLAGKDPSLTDEEIQQTAQAIEGILRSRQEKQAEEMQSVAVTNLEKSELFIAENAKKEGVKELAEGLQYKSLNAGDGKSPTAANTVRVHYTGRLVNGKVFDSSVERGTPAEFQVGGVIKGWQMALKEMKVGDKWQLYIHPGLAYGARGTPAPPGGEPAIGPNEALIFDVELLDIVD</sequence>
<dbReference type="Pfam" id="PF00254">
    <property type="entry name" value="FKBP_C"/>
    <property type="match status" value="1"/>
</dbReference>
<comment type="similarity">
    <text evidence="2 6">Belongs to the FKBP-type PPIase family.</text>
</comment>
<name>A0A517MJA5_9BACT</name>
<evidence type="ECO:0000256" key="4">
    <source>
        <dbReference type="ARBA" id="ARBA00023235"/>
    </source>
</evidence>
<organism evidence="9 10">
    <name type="scientific">Roseimaritima multifibrata</name>
    <dbReference type="NCBI Taxonomy" id="1930274"/>
    <lineage>
        <taxon>Bacteria</taxon>
        <taxon>Pseudomonadati</taxon>
        <taxon>Planctomycetota</taxon>
        <taxon>Planctomycetia</taxon>
        <taxon>Pirellulales</taxon>
        <taxon>Pirellulaceae</taxon>
        <taxon>Roseimaritima</taxon>
    </lineage>
</organism>
<evidence type="ECO:0000313" key="9">
    <source>
        <dbReference type="EMBL" id="QDS94867.1"/>
    </source>
</evidence>
<evidence type="ECO:0000256" key="2">
    <source>
        <dbReference type="ARBA" id="ARBA00006577"/>
    </source>
</evidence>
<keyword evidence="4 5" id="KW-0413">Isomerase</keyword>
<keyword evidence="7" id="KW-0732">Signal</keyword>
<dbReference type="PROSITE" id="PS50059">
    <property type="entry name" value="FKBP_PPIASE"/>
    <property type="match status" value="1"/>
</dbReference>
<keyword evidence="10" id="KW-1185">Reference proteome</keyword>
<evidence type="ECO:0000313" key="10">
    <source>
        <dbReference type="Proteomes" id="UP000320672"/>
    </source>
</evidence>
<dbReference type="PANTHER" id="PTHR43811">
    <property type="entry name" value="FKBP-TYPE PEPTIDYL-PROLYL CIS-TRANS ISOMERASE FKPA"/>
    <property type="match status" value="1"/>
</dbReference>
<dbReference type="InterPro" id="IPR046357">
    <property type="entry name" value="PPIase_dom_sf"/>
</dbReference>
<dbReference type="PANTHER" id="PTHR43811:SF19">
    <property type="entry name" value="39 KDA FK506-BINDING NUCLEAR PROTEIN"/>
    <property type="match status" value="1"/>
</dbReference>
<dbReference type="Proteomes" id="UP000320672">
    <property type="component" value="Chromosome"/>
</dbReference>
<feature type="domain" description="PPIase FKBP-type" evidence="8">
    <location>
        <begin position="156"/>
        <end position="248"/>
    </location>
</feature>
<dbReference type="Gene3D" id="1.10.287.460">
    <property type="entry name" value="Peptidyl-prolyl cis-trans isomerase, FKBP-type, N-terminal domain"/>
    <property type="match status" value="1"/>
</dbReference>
<dbReference type="InterPro" id="IPR001179">
    <property type="entry name" value="PPIase_FKBP_dom"/>
</dbReference>
<dbReference type="EMBL" id="CP036262">
    <property type="protein sequence ID" value="QDS94867.1"/>
    <property type="molecule type" value="Genomic_DNA"/>
</dbReference>
<dbReference type="InterPro" id="IPR000774">
    <property type="entry name" value="PPIase_FKBP_N"/>
</dbReference>
<protein>
    <recommendedName>
        <fullName evidence="6">Peptidyl-prolyl cis-trans isomerase</fullName>
        <ecNumber evidence="6">5.2.1.8</ecNumber>
    </recommendedName>
</protein>
<dbReference type="GO" id="GO:0006457">
    <property type="term" value="P:protein folding"/>
    <property type="evidence" value="ECO:0007669"/>
    <property type="project" value="InterPro"/>
</dbReference>
<evidence type="ECO:0000256" key="5">
    <source>
        <dbReference type="PROSITE-ProRule" id="PRU00277"/>
    </source>
</evidence>
<dbReference type="InterPro" id="IPR036944">
    <property type="entry name" value="PPIase_FKBP_N_sf"/>
</dbReference>
<evidence type="ECO:0000256" key="1">
    <source>
        <dbReference type="ARBA" id="ARBA00000971"/>
    </source>
</evidence>
<evidence type="ECO:0000256" key="3">
    <source>
        <dbReference type="ARBA" id="ARBA00023110"/>
    </source>
</evidence>
<dbReference type="Gene3D" id="3.10.50.40">
    <property type="match status" value="1"/>
</dbReference>
<feature type="signal peptide" evidence="7">
    <location>
        <begin position="1"/>
        <end position="28"/>
    </location>
</feature>